<keyword evidence="2" id="KW-0808">Transferase</keyword>
<reference evidence="4 5" key="1">
    <citation type="journal article" date="2015" name="Nature">
        <title>rRNA introns, odd ribosomes, and small enigmatic genomes across a large radiation of phyla.</title>
        <authorList>
            <person name="Brown C.T."/>
            <person name="Hug L.A."/>
            <person name="Thomas B.C."/>
            <person name="Sharon I."/>
            <person name="Castelle C.J."/>
            <person name="Singh A."/>
            <person name="Wilkins M.J."/>
            <person name="Williams K.H."/>
            <person name="Banfield J.F."/>
        </authorList>
    </citation>
    <scope>NUCLEOTIDE SEQUENCE [LARGE SCALE GENOMIC DNA]</scope>
</reference>
<dbReference type="InterPro" id="IPR000312">
    <property type="entry name" value="Glycosyl_Trfase_fam3"/>
</dbReference>
<dbReference type="GO" id="GO:0005829">
    <property type="term" value="C:cytosol"/>
    <property type="evidence" value="ECO:0007669"/>
    <property type="project" value="TreeGrafter"/>
</dbReference>
<dbReference type="SUPFAM" id="SSF47648">
    <property type="entry name" value="Nucleoside phosphorylase/phosphoribosyltransferase N-terminal domain"/>
    <property type="match status" value="1"/>
</dbReference>
<dbReference type="PANTHER" id="PTHR10515:SF0">
    <property type="entry name" value="THYMIDINE PHOSPHORYLASE"/>
    <property type="match status" value="1"/>
</dbReference>
<dbReference type="SMART" id="SM00941">
    <property type="entry name" value="PYNP_C"/>
    <property type="match status" value="1"/>
</dbReference>
<protein>
    <recommendedName>
        <fullName evidence="3">Pyrimidine nucleoside phosphorylase C-terminal domain-containing protein</fullName>
    </recommendedName>
</protein>
<dbReference type="GO" id="GO:0016763">
    <property type="term" value="F:pentosyltransferase activity"/>
    <property type="evidence" value="ECO:0007669"/>
    <property type="project" value="InterPro"/>
</dbReference>
<dbReference type="Gene3D" id="3.90.1170.30">
    <property type="entry name" value="Pyrimidine nucleoside phosphorylase-like, C-terminal domain"/>
    <property type="match status" value="1"/>
</dbReference>
<evidence type="ECO:0000256" key="1">
    <source>
        <dbReference type="ARBA" id="ARBA00022676"/>
    </source>
</evidence>
<name>A0A0G0H999_9BACT</name>
<organism evidence="4 5">
    <name type="scientific">candidate division WS6 bacterium GW2011_GWA2_37_6</name>
    <dbReference type="NCBI Taxonomy" id="1619087"/>
    <lineage>
        <taxon>Bacteria</taxon>
        <taxon>Candidatus Dojkabacteria</taxon>
    </lineage>
</organism>
<dbReference type="GO" id="GO:0004645">
    <property type="term" value="F:1,4-alpha-oligoglucan phosphorylase activity"/>
    <property type="evidence" value="ECO:0007669"/>
    <property type="project" value="InterPro"/>
</dbReference>
<evidence type="ECO:0000259" key="3">
    <source>
        <dbReference type="SMART" id="SM00941"/>
    </source>
</evidence>
<dbReference type="InterPro" id="IPR017459">
    <property type="entry name" value="Glycosyl_Trfase_fam3_N_dom"/>
</dbReference>
<feature type="domain" description="Pyrimidine nucleoside phosphorylase C-terminal" evidence="3">
    <location>
        <begin position="431"/>
        <end position="498"/>
    </location>
</feature>
<dbReference type="InterPro" id="IPR035902">
    <property type="entry name" value="Nuc_phospho_transferase"/>
</dbReference>
<evidence type="ECO:0000256" key="2">
    <source>
        <dbReference type="ARBA" id="ARBA00022679"/>
    </source>
</evidence>
<dbReference type="InterPro" id="IPR036320">
    <property type="entry name" value="Glycosyl_Trfase_fam3_N_dom_sf"/>
</dbReference>
<gene>
    <name evidence="4" type="ORF">US52_C0036G0008</name>
</gene>
<evidence type="ECO:0000313" key="4">
    <source>
        <dbReference type="EMBL" id="KKQ35090.1"/>
    </source>
</evidence>
<dbReference type="Gene3D" id="1.20.970.10">
    <property type="entry name" value="Transferase, Pyrimidine Nucleoside Phosphorylase, Chain C"/>
    <property type="match status" value="1"/>
</dbReference>
<accession>A0A0G0H999</accession>
<dbReference type="SUPFAM" id="SSF52418">
    <property type="entry name" value="Nucleoside phosphorylase/phosphoribosyltransferase catalytic domain"/>
    <property type="match status" value="1"/>
</dbReference>
<dbReference type="NCBIfam" id="NF003338">
    <property type="entry name" value="PRK04350.1"/>
    <property type="match status" value="1"/>
</dbReference>
<dbReference type="EMBL" id="LBTH01000036">
    <property type="protein sequence ID" value="KKQ35090.1"/>
    <property type="molecule type" value="Genomic_DNA"/>
</dbReference>
<dbReference type="SUPFAM" id="SSF54680">
    <property type="entry name" value="Pyrimidine nucleoside phosphorylase C-terminal domain"/>
    <property type="match status" value="1"/>
</dbReference>
<dbReference type="GO" id="GO:0006206">
    <property type="term" value="P:pyrimidine nucleobase metabolic process"/>
    <property type="evidence" value="ECO:0007669"/>
    <property type="project" value="InterPro"/>
</dbReference>
<keyword evidence="1" id="KW-0328">Glycosyltransferase</keyword>
<dbReference type="Pfam" id="PF07831">
    <property type="entry name" value="PYNP_C"/>
    <property type="match status" value="1"/>
</dbReference>
<dbReference type="AlphaFoldDB" id="A0A0G0H999"/>
<dbReference type="InterPro" id="IPR013102">
    <property type="entry name" value="PYNP_C"/>
</dbReference>
<dbReference type="Pfam" id="PF00591">
    <property type="entry name" value="Glycos_transf_3"/>
    <property type="match status" value="1"/>
</dbReference>
<dbReference type="PANTHER" id="PTHR10515">
    <property type="entry name" value="THYMIDINE PHOSPHORYLASE"/>
    <property type="match status" value="1"/>
</dbReference>
<dbReference type="PATRIC" id="fig|1619087.5.peg.456"/>
<dbReference type="InterPro" id="IPR000053">
    <property type="entry name" value="Thymidine/pyrmidine_PPase"/>
</dbReference>
<comment type="caution">
    <text evidence="4">The sequence shown here is derived from an EMBL/GenBank/DDBJ whole genome shotgun (WGS) entry which is preliminary data.</text>
</comment>
<sequence>MQFYLSAKKLDINSGDELICIIHEADANEYGIGVNAGDRIEINWNGQVEPLIVTVDTSETLVREGEIGVYEDIWQKHKVEDKDVITIKLFEQIDSLEIIRKKLLGEELNYDDFYTVMTDISNGRLNDILTSYFISSGYSPGFNQKEILLMTKALAMTGDILKFEGIVADKHSIGGVGGKGITPLVVPIVAANGVIVPNTSTRAITSASATTDMLEVIMPMSFVRKQLEEMIEKSGAFMVWGGSLNLAPADDKIIKIQKFLGIESIDKFVSSIVAKKIAQGVNHVIFDVPVGEGAKIDEKEFEQVKNMFELLGREFGIKVLIHKRNVSGIDGFAIGPALECREFLRVFEQAPERSIQLEEEALRISGELLELVGKAVAGKGYEMAKMTLLDGRGFAKLREIIKNQGGDSGVSSKNLEIGGQVYEYKAKRSGKIKSINNQRIFEVAKALGNPRIKEAGAYFHVQPGSEVKAGELLLTLYANSNIRLELGKKIIEKDLVFNWVV</sequence>
<dbReference type="Gene3D" id="2.40.40.20">
    <property type="match status" value="1"/>
</dbReference>
<dbReference type="Proteomes" id="UP000034852">
    <property type="component" value="Unassembled WGS sequence"/>
</dbReference>
<dbReference type="GO" id="GO:0006213">
    <property type="term" value="P:pyrimidine nucleoside metabolic process"/>
    <property type="evidence" value="ECO:0007669"/>
    <property type="project" value="InterPro"/>
</dbReference>
<dbReference type="Pfam" id="PF02885">
    <property type="entry name" value="Glycos_trans_3N"/>
    <property type="match status" value="1"/>
</dbReference>
<dbReference type="InterPro" id="IPR036566">
    <property type="entry name" value="PYNP-like_C_sf"/>
</dbReference>
<dbReference type="Gene3D" id="3.40.1030.10">
    <property type="entry name" value="Nucleoside phosphorylase/phosphoribosyltransferase catalytic domain"/>
    <property type="match status" value="1"/>
</dbReference>
<proteinExistence type="predicted"/>
<evidence type="ECO:0000313" key="5">
    <source>
        <dbReference type="Proteomes" id="UP000034852"/>
    </source>
</evidence>